<organism evidence="8 9">
    <name type="scientific">Piscinibacter koreensis</name>
    <dbReference type="NCBI Taxonomy" id="2742824"/>
    <lineage>
        <taxon>Bacteria</taxon>
        <taxon>Pseudomonadati</taxon>
        <taxon>Pseudomonadota</taxon>
        <taxon>Betaproteobacteria</taxon>
        <taxon>Burkholderiales</taxon>
        <taxon>Sphaerotilaceae</taxon>
        <taxon>Piscinibacter</taxon>
    </lineage>
</organism>
<dbReference type="Gene3D" id="3.40.50.300">
    <property type="entry name" value="P-loop containing nucleotide triphosphate hydrolases"/>
    <property type="match status" value="1"/>
</dbReference>
<evidence type="ECO:0000256" key="3">
    <source>
        <dbReference type="ARBA" id="ARBA00022475"/>
    </source>
</evidence>
<dbReference type="Pfam" id="PF08352">
    <property type="entry name" value="oligo_HPY"/>
    <property type="match status" value="1"/>
</dbReference>
<dbReference type="PANTHER" id="PTHR43776">
    <property type="entry name" value="TRANSPORT ATP-BINDING PROTEIN"/>
    <property type="match status" value="1"/>
</dbReference>
<dbReference type="GO" id="GO:0055085">
    <property type="term" value="P:transmembrane transport"/>
    <property type="evidence" value="ECO:0007669"/>
    <property type="project" value="UniProtKB-ARBA"/>
</dbReference>
<dbReference type="EMBL" id="JABWMJ010000001">
    <property type="protein sequence ID" value="NUZ04207.1"/>
    <property type="molecule type" value="Genomic_DNA"/>
</dbReference>
<keyword evidence="3" id="KW-1003">Cell membrane</keyword>
<evidence type="ECO:0000313" key="8">
    <source>
        <dbReference type="EMBL" id="NUZ04207.1"/>
    </source>
</evidence>
<dbReference type="GO" id="GO:0015833">
    <property type="term" value="P:peptide transport"/>
    <property type="evidence" value="ECO:0007669"/>
    <property type="project" value="InterPro"/>
</dbReference>
<dbReference type="InterPro" id="IPR013563">
    <property type="entry name" value="Oligopep_ABC_C"/>
</dbReference>
<feature type="region of interest" description="Disordered" evidence="6">
    <location>
        <begin position="1"/>
        <end position="31"/>
    </location>
</feature>
<evidence type="ECO:0000256" key="1">
    <source>
        <dbReference type="ARBA" id="ARBA00005417"/>
    </source>
</evidence>
<dbReference type="GO" id="GO:0016887">
    <property type="term" value="F:ATP hydrolysis activity"/>
    <property type="evidence" value="ECO:0007669"/>
    <property type="project" value="InterPro"/>
</dbReference>
<comment type="caution">
    <text evidence="8">The sequence shown here is derived from an EMBL/GenBank/DDBJ whole genome shotgun (WGS) entry which is preliminary data.</text>
</comment>
<feature type="domain" description="ABC transporter" evidence="7">
    <location>
        <begin position="42"/>
        <end position="289"/>
    </location>
</feature>
<keyword evidence="9" id="KW-1185">Reference proteome</keyword>
<dbReference type="InterPro" id="IPR027417">
    <property type="entry name" value="P-loop_NTPase"/>
</dbReference>
<proteinExistence type="inferred from homology"/>
<dbReference type="PROSITE" id="PS50893">
    <property type="entry name" value="ABC_TRANSPORTER_2"/>
    <property type="match status" value="1"/>
</dbReference>
<accession>A0A7Y6NJB0</accession>
<keyword evidence="2" id="KW-0813">Transport</keyword>
<name>A0A7Y6NJB0_9BURK</name>
<dbReference type="InterPro" id="IPR003593">
    <property type="entry name" value="AAA+_ATPase"/>
</dbReference>
<sequence length="402" mass="41666">MTDDTVRSAADATARGADRAPASTARVAGADAASSGREAPLLAVDRVVKRYTLPRERLFAPAPAVHALRGVSLAMHAGRSVGLVGESGSGKSTFARIVMALERPTSGRVAVLGRDLNALGPGALRRARRDFQMVFQDPYGSLDPRQRVGRIVAEPLAAIAESAPAARVAEALDAVGLRASDAAKYPHEFSGGQRQRIAIARALITRPRLIVADEPVSALDVSVQAQVLNLLLDLQRDFGVTYLFISHDLAVVDHVCGHVAVMFAGRIVEEGPADALFRAPAHPYTRAFIEAAPSAEPAQRGGAFGERAAQTARAPEVAADRAPAAAGCAYATRCPHAQPRCVADDPALAPVGAAYPDSAAAVAVAGGGVTHASAQAPITPHRAACHYADAVARGDAPPRSLT</sequence>
<evidence type="ECO:0000256" key="6">
    <source>
        <dbReference type="SAM" id="MobiDB-lite"/>
    </source>
</evidence>
<dbReference type="Proteomes" id="UP000529637">
    <property type="component" value="Unassembled WGS sequence"/>
</dbReference>
<feature type="compositionally biased region" description="Low complexity" evidence="6">
    <location>
        <begin position="9"/>
        <end position="22"/>
    </location>
</feature>
<dbReference type="InterPro" id="IPR017871">
    <property type="entry name" value="ABC_transporter-like_CS"/>
</dbReference>
<dbReference type="GO" id="GO:0005524">
    <property type="term" value="F:ATP binding"/>
    <property type="evidence" value="ECO:0007669"/>
    <property type="project" value="UniProtKB-KW"/>
</dbReference>
<evidence type="ECO:0000256" key="5">
    <source>
        <dbReference type="ARBA" id="ARBA00022840"/>
    </source>
</evidence>
<comment type="similarity">
    <text evidence="1">Belongs to the ABC transporter superfamily.</text>
</comment>
<dbReference type="SUPFAM" id="SSF52540">
    <property type="entry name" value="P-loop containing nucleoside triphosphate hydrolases"/>
    <property type="match status" value="1"/>
</dbReference>
<evidence type="ECO:0000256" key="2">
    <source>
        <dbReference type="ARBA" id="ARBA00022448"/>
    </source>
</evidence>
<dbReference type="PANTHER" id="PTHR43776:SF7">
    <property type="entry name" value="D,D-DIPEPTIDE TRANSPORT ATP-BINDING PROTEIN DDPF-RELATED"/>
    <property type="match status" value="1"/>
</dbReference>
<dbReference type="PROSITE" id="PS00211">
    <property type="entry name" value="ABC_TRANSPORTER_1"/>
    <property type="match status" value="1"/>
</dbReference>
<evidence type="ECO:0000313" key="9">
    <source>
        <dbReference type="Proteomes" id="UP000529637"/>
    </source>
</evidence>
<dbReference type="CDD" id="cd03257">
    <property type="entry name" value="ABC_NikE_OppD_transporters"/>
    <property type="match status" value="1"/>
</dbReference>
<protein>
    <submittedName>
        <fullName evidence="8">ABC transporter ATP-binding protein</fullName>
    </submittedName>
</protein>
<dbReference type="AlphaFoldDB" id="A0A7Y6NJB0"/>
<dbReference type="NCBIfam" id="TIGR01727">
    <property type="entry name" value="oligo_HPY"/>
    <property type="match status" value="1"/>
</dbReference>
<dbReference type="InterPro" id="IPR050319">
    <property type="entry name" value="ABC_transp_ATP-bind"/>
</dbReference>
<reference evidence="8 9" key="1">
    <citation type="submission" date="2020-06" db="EMBL/GenBank/DDBJ databases">
        <title>Schlegella sp. ID0723 isolated from air conditioner.</title>
        <authorList>
            <person name="Kim D.Y."/>
            <person name="Kim D.-U."/>
        </authorList>
    </citation>
    <scope>NUCLEOTIDE SEQUENCE [LARGE SCALE GENOMIC DNA]</scope>
    <source>
        <strain evidence="8 9">ID0723</strain>
    </source>
</reference>
<dbReference type="FunFam" id="3.40.50.300:FF:000016">
    <property type="entry name" value="Oligopeptide ABC transporter ATP-binding component"/>
    <property type="match status" value="1"/>
</dbReference>
<dbReference type="SMART" id="SM00382">
    <property type="entry name" value="AAA"/>
    <property type="match status" value="1"/>
</dbReference>
<keyword evidence="5 8" id="KW-0067">ATP-binding</keyword>
<dbReference type="InterPro" id="IPR003439">
    <property type="entry name" value="ABC_transporter-like_ATP-bd"/>
</dbReference>
<evidence type="ECO:0000259" key="7">
    <source>
        <dbReference type="PROSITE" id="PS50893"/>
    </source>
</evidence>
<keyword evidence="3" id="KW-0472">Membrane</keyword>
<evidence type="ECO:0000256" key="4">
    <source>
        <dbReference type="ARBA" id="ARBA00022741"/>
    </source>
</evidence>
<gene>
    <name evidence="8" type="ORF">HQN59_00380</name>
</gene>
<dbReference type="Pfam" id="PF00005">
    <property type="entry name" value="ABC_tran"/>
    <property type="match status" value="1"/>
</dbReference>
<keyword evidence="4" id="KW-0547">Nucleotide-binding</keyword>